<dbReference type="AlphaFoldDB" id="A0A3B1CXA0"/>
<protein>
    <recommendedName>
        <fullName evidence="1">YMGG-like Gly-zipper domain-containing protein</fullName>
    </recommendedName>
</protein>
<feature type="domain" description="YMGG-like Gly-zipper" evidence="1">
    <location>
        <begin position="26"/>
        <end position="70"/>
    </location>
</feature>
<accession>A0A3B1CXA0</accession>
<proteinExistence type="predicted"/>
<evidence type="ECO:0000313" key="2">
    <source>
        <dbReference type="EMBL" id="VAX23865.1"/>
    </source>
</evidence>
<dbReference type="InterPro" id="IPR027367">
    <property type="entry name" value="Gly-zipper_YMGG"/>
</dbReference>
<dbReference type="EMBL" id="UOGA01000255">
    <property type="protein sequence ID" value="VAX23865.1"/>
    <property type="molecule type" value="Genomic_DNA"/>
</dbReference>
<dbReference type="Pfam" id="PF13441">
    <property type="entry name" value="Gly-zipper_YMGG"/>
    <property type="match status" value="1"/>
</dbReference>
<organism evidence="2">
    <name type="scientific">hydrothermal vent metagenome</name>
    <dbReference type="NCBI Taxonomy" id="652676"/>
    <lineage>
        <taxon>unclassified sequences</taxon>
        <taxon>metagenomes</taxon>
        <taxon>ecological metagenomes</taxon>
    </lineage>
</organism>
<gene>
    <name evidence="2" type="ORF">MNBD_NITROSPINAE04-193</name>
</gene>
<dbReference type="PROSITE" id="PS51257">
    <property type="entry name" value="PROKAR_LIPOPROTEIN"/>
    <property type="match status" value="1"/>
</dbReference>
<name>A0A3B1CXA0_9ZZZZ</name>
<sequence>MKALKIILVLLLLGVGACASYNQQRGTAAGAAIGAGSGAIIGNQFGKGGRDRGALIGAVTGGMAGLLYGQREDALGGQGHGPRNNVIQRGGGDDFRNPYRAPSPSYCRGQWVWDSGSGYWICQ</sequence>
<reference evidence="2" key="1">
    <citation type="submission" date="2018-06" db="EMBL/GenBank/DDBJ databases">
        <authorList>
            <person name="Zhirakovskaya E."/>
        </authorList>
    </citation>
    <scope>NUCLEOTIDE SEQUENCE</scope>
</reference>
<evidence type="ECO:0000259" key="1">
    <source>
        <dbReference type="Pfam" id="PF13441"/>
    </source>
</evidence>